<keyword evidence="7" id="KW-1185">Reference proteome</keyword>
<reference evidence="6 7" key="1">
    <citation type="submission" date="2016-10" db="EMBL/GenBank/DDBJ databases">
        <title>Marinobacter salinus sp. nov., a moderately halophilic bacterium isolated from a tidal flat environment.</title>
        <authorList>
            <person name="Park S.-J."/>
        </authorList>
    </citation>
    <scope>NUCLEOTIDE SEQUENCE [LARGE SCALE GENOMIC DNA]</scope>
    <source>
        <strain evidence="6 7">Hb8</strain>
    </source>
</reference>
<dbReference type="Pfam" id="PF08668">
    <property type="entry name" value="HDOD"/>
    <property type="match status" value="1"/>
</dbReference>
<proteinExistence type="predicted"/>
<dbReference type="PANTHER" id="PTHR33525">
    <property type="match status" value="1"/>
</dbReference>
<evidence type="ECO:0000313" key="6">
    <source>
        <dbReference type="EMBL" id="AOY88498.1"/>
    </source>
</evidence>
<evidence type="ECO:0000256" key="2">
    <source>
        <dbReference type="ARBA" id="ARBA00012438"/>
    </source>
</evidence>
<dbReference type="EMBL" id="CP017715">
    <property type="protein sequence ID" value="AOY88498.1"/>
    <property type="molecule type" value="Genomic_DNA"/>
</dbReference>
<dbReference type="Gene3D" id="1.10.3210.10">
    <property type="entry name" value="Hypothetical protein af1432"/>
    <property type="match status" value="1"/>
</dbReference>
<keyword evidence="6" id="KW-0418">Kinase</keyword>
<dbReference type="Proteomes" id="UP000177445">
    <property type="component" value="Chromosome"/>
</dbReference>
<organism evidence="6 7">
    <name type="scientific">Marinobacter salinus</name>
    <dbReference type="NCBI Taxonomy" id="1874317"/>
    <lineage>
        <taxon>Bacteria</taxon>
        <taxon>Pseudomonadati</taxon>
        <taxon>Pseudomonadota</taxon>
        <taxon>Gammaproteobacteria</taxon>
        <taxon>Pseudomonadales</taxon>
        <taxon>Marinobacteraceae</taxon>
        <taxon>Marinobacter</taxon>
    </lineage>
</organism>
<dbReference type="PROSITE" id="PS50109">
    <property type="entry name" value="HIS_KIN"/>
    <property type="match status" value="1"/>
</dbReference>
<dbReference type="STRING" id="1874317.BKP64_10165"/>
<accession>A0A1D9GLI3</accession>
<dbReference type="Pfam" id="PF02518">
    <property type="entry name" value="HATPase_c"/>
    <property type="match status" value="1"/>
</dbReference>
<protein>
    <recommendedName>
        <fullName evidence="2">histidine kinase</fullName>
        <ecNumber evidence="2">2.7.13.3</ecNumber>
    </recommendedName>
</protein>
<evidence type="ECO:0000259" key="4">
    <source>
        <dbReference type="PROSITE" id="PS50109"/>
    </source>
</evidence>
<dbReference type="InterPro" id="IPR052340">
    <property type="entry name" value="RNase_Y/CdgJ"/>
</dbReference>
<sequence length="660" mass="71803">MHIAPDLQLPSLPEVTLRALEACHQDESYRTISEIVSADTALVARILALANSALYGPATRIKSVDQALLRLGTRRFHTLVLTAALRQLLFELGGDEWQQLRDFWRHSLTTALTARALATLTRYPEPDEAFMLGMLHNIGELIAIKTPAAETKQYYFNHQSEIAAELVTAWGLGPMAADAMRYQQALPNELRDAGHLVKLISLATRLALSDAAGIAAAATVFGLNEELTREINRRIAHEVSGMAASLGIPLEDDYDGESATLQLKQTILRQAIASQALQFADLNGKVDDILADTVNSLTLITGLPALCFGYADDSLVLLSGTIGEVPSLSISAQPGGSVLTEAFTSGQIVSLGDRPPTVLDRQLLSLLHAPSLLAVPVVTGDHCPGVFALGTDTNGPVATTELASLFTRQLSAVLEEREPGIQASKADEQLDAEVAREIMRKQVHEVSNPLTIVRQYIYQLRNRLEDTEVRQELDVIREELDRAGNLLLQMSHSDSPRPDDSGIDLNSELTSLVRILKDSLFTDSKRKLDVVLCSEPTEVAASASPIRQIIINLVRNSAESLPEDGGRVEIRTSAPVWQNSRTWVELEITDTGAGIPREIRESLFAPVRSTKGEGHSGLGLSIVKQLIDDMEGIIACRTGQEGTTFRILLPTASHKKNETD</sequence>
<dbReference type="PRINTS" id="PR00344">
    <property type="entry name" value="BCTRLSENSOR"/>
</dbReference>
<evidence type="ECO:0000259" key="5">
    <source>
        <dbReference type="PROSITE" id="PS51833"/>
    </source>
</evidence>
<comment type="catalytic activity">
    <reaction evidence="1">
        <text>ATP + protein L-histidine = ADP + protein N-phospho-L-histidine.</text>
        <dbReference type="EC" id="2.7.13.3"/>
    </reaction>
</comment>
<dbReference type="PANTHER" id="PTHR33525:SF3">
    <property type="entry name" value="RIBONUCLEASE Y"/>
    <property type="match status" value="1"/>
</dbReference>
<name>A0A1D9GLI3_9GAMM</name>
<dbReference type="RefSeq" id="WP_070969338.1">
    <property type="nucleotide sequence ID" value="NZ_CP017715.1"/>
</dbReference>
<evidence type="ECO:0000313" key="7">
    <source>
        <dbReference type="Proteomes" id="UP000177445"/>
    </source>
</evidence>
<dbReference type="PROSITE" id="PS51833">
    <property type="entry name" value="HDOD"/>
    <property type="match status" value="1"/>
</dbReference>
<dbReference type="OrthoDB" id="9770715at2"/>
<keyword evidence="6" id="KW-0808">Transferase</keyword>
<keyword evidence="3" id="KW-0597">Phosphoprotein</keyword>
<evidence type="ECO:0000256" key="3">
    <source>
        <dbReference type="ARBA" id="ARBA00022553"/>
    </source>
</evidence>
<feature type="domain" description="HDOD" evidence="5">
    <location>
        <begin position="9"/>
        <end position="186"/>
    </location>
</feature>
<dbReference type="SUPFAM" id="SSF109604">
    <property type="entry name" value="HD-domain/PDEase-like"/>
    <property type="match status" value="1"/>
</dbReference>
<dbReference type="Gene3D" id="3.30.565.10">
    <property type="entry name" value="Histidine kinase-like ATPase, C-terminal domain"/>
    <property type="match status" value="1"/>
</dbReference>
<dbReference type="SUPFAM" id="SSF55874">
    <property type="entry name" value="ATPase domain of HSP90 chaperone/DNA topoisomerase II/histidine kinase"/>
    <property type="match status" value="1"/>
</dbReference>
<dbReference type="InterPro" id="IPR003661">
    <property type="entry name" value="HisK_dim/P_dom"/>
</dbReference>
<feature type="domain" description="Histidine kinase" evidence="4">
    <location>
        <begin position="441"/>
        <end position="653"/>
    </location>
</feature>
<dbReference type="AlphaFoldDB" id="A0A1D9GLI3"/>
<dbReference type="InterPro" id="IPR003594">
    <property type="entry name" value="HATPase_dom"/>
</dbReference>
<dbReference type="GO" id="GO:0000155">
    <property type="term" value="F:phosphorelay sensor kinase activity"/>
    <property type="evidence" value="ECO:0007669"/>
    <property type="project" value="InterPro"/>
</dbReference>
<dbReference type="CDD" id="cd00082">
    <property type="entry name" value="HisKA"/>
    <property type="match status" value="1"/>
</dbReference>
<evidence type="ECO:0000256" key="1">
    <source>
        <dbReference type="ARBA" id="ARBA00000085"/>
    </source>
</evidence>
<dbReference type="InterPro" id="IPR013976">
    <property type="entry name" value="HDOD"/>
</dbReference>
<gene>
    <name evidence="6" type="ORF">BKP64_10165</name>
</gene>
<dbReference type="InterPro" id="IPR004358">
    <property type="entry name" value="Sig_transdc_His_kin-like_C"/>
</dbReference>
<dbReference type="KEGG" id="msq:BKP64_10165"/>
<dbReference type="InterPro" id="IPR036890">
    <property type="entry name" value="HATPase_C_sf"/>
</dbReference>
<dbReference type="EC" id="2.7.13.3" evidence="2"/>
<dbReference type="Gene3D" id="1.10.287.130">
    <property type="match status" value="1"/>
</dbReference>
<dbReference type="SMART" id="SM00387">
    <property type="entry name" value="HATPase_c"/>
    <property type="match status" value="1"/>
</dbReference>
<dbReference type="InterPro" id="IPR005467">
    <property type="entry name" value="His_kinase_dom"/>
</dbReference>